<evidence type="ECO:0000256" key="3">
    <source>
        <dbReference type="ARBA" id="ARBA00001946"/>
    </source>
</evidence>
<comment type="similarity">
    <text evidence="7">Belongs to the AdoMet synthase family.</text>
</comment>
<comment type="cofactor">
    <cofactor evidence="2">
        <name>Co(2+)</name>
        <dbReference type="ChEBI" id="CHEBI:48828"/>
    </cofactor>
</comment>
<dbReference type="InterPro" id="IPR022628">
    <property type="entry name" value="S-AdoMet_synt_N"/>
</dbReference>
<accession>A0AAQ3QC23</accession>
<dbReference type="GO" id="GO:0006730">
    <property type="term" value="P:one-carbon metabolic process"/>
    <property type="evidence" value="ECO:0007669"/>
    <property type="project" value="UniProtKB-KW"/>
</dbReference>
<dbReference type="GO" id="GO:0006556">
    <property type="term" value="P:S-adenosylmethionine biosynthetic process"/>
    <property type="evidence" value="ECO:0007669"/>
    <property type="project" value="InterPro"/>
</dbReference>
<evidence type="ECO:0000256" key="4">
    <source>
        <dbReference type="ARBA" id="ARBA00001958"/>
    </source>
</evidence>
<sequence length="310" mass="34893">MVMVFGEITTRAKVDYEKIVWDTYHGIGFISADVGLDADCCKVFVNIEKQTPDIAWVSTTTSITKKLEEIDASDQGHMFIYSIGKTPELMLLTHVVATKLSARLTEVHKNKTCQWVHLDGKTQVTIEYRNEGDDAMHDEMVTNEQIATDLKEHVVKPIVPAKYLDDWTIFYLNPSGRFVTDKSYRDARLTGRKIIIDTCGGWGAHGGDTLSEKDPTLVSNPINTSAPLVHILGARLPSKGGRLPILKRATATKNRSFTYLNHKWVFVDGSRILVASSHPLIDLCHFRNIRILLIPEHYISLITIIKVELH</sequence>
<dbReference type="Pfam" id="PF02772">
    <property type="entry name" value="S-AdoMet_synt_M"/>
    <property type="match status" value="1"/>
</dbReference>
<proteinExistence type="inferred from homology"/>
<keyword evidence="14" id="KW-0067">ATP-binding</keyword>
<keyword evidence="17" id="KW-0170">Cobalt</keyword>
<evidence type="ECO:0000256" key="15">
    <source>
        <dbReference type="ARBA" id="ARBA00022842"/>
    </source>
</evidence>
<evidence type="ECO:0000256" key="10">
    <source>
        <dbReference type="ARBA" id="ARBA00022563"/>
    </source>
</evidence>
<comment type="subcellular location">
    <subcellularLocation>
        <location evidence="5">Cytoplasm</location>
    </subcellularLocation>
</comment>
<keyword evidence="13" id="KW-0547">Nucleotide-binding</keyword>
<dbReference type="InterPro" id="IPR022629">
    <property type="entry name" value="S-AdoMet_synt_central"/>
</dbReference>
<keyword evidence="12" id="KW-0479">Metal-binding</keyword>
<evidence type="ECO:0000256" key="6">
    <source>
        <dbReference type="ARBA" id="ARBA00005224"/>
    </source>
</evidence>
<dbReference type="SUPFAM" id="SSF55973">
    <property type="entry name" value="S-adenosylmethionine synthetase"/>
    <property type="match status" value="3"/>
</dbReference>
<dbReference type="FunFam" id="3.30.300.10:FF:000003">
    <property type="entry name" value="S-adenosylmethionine synthase"/>
    <property type="match status" value="1"/>
</dbReference>
<evidence type="ECO:0000259" key="19">
    <source>
        <dbReference type="Pfam" id="PF02772"/>
    </source>
</evidence>
<organism evidence="21 22">
    <name type="scientific">Canna indica</name>
    <name type="common">Indian-shot</name>
    <dbReference type="NCBI Taxonomy" id="4628"/>
    <lineage>
        <taxon>Eukaryota</taxon>
        <taxon>Viridiplantae</taxon>
        <taxon>Streptophyta</taxon>
        <taxon>Embryophyta</taxon>
        <taxon>Tracheophyta</taxon>
        <taxon>Spermatophyta</taxon>
        <taxon>Magnoliopsida</taxon>
        <taxon>Liliopsida</taxon>
        <taxon>Zingiberales</taxon>
        <taxon>Cannaceae</taxon>
        <taxon>Canna</taxon>
    </lineage>
</organism>
<dbReference type="GO" id="GO:0005737">
    <property type="term" value="C:cytoplasm"/>
    <property type="evidence" value="ECO:0007669"/>
    <property type="project" value="UniProtKB-SubCell"/>
</dbReference>
<dbReference type="InterPro" id="IPR002133">
    <property type="entry name" value="S-AdoMet_synthetase"/>
</dbReference>
<dbReference type="EC" id="2.5.1.6" evidence="8"/>
<comment type="cofactor">
    <cofactor evidence="3">
        <name>Mg(2+)</name>
        <dbReference type="ChEBI" id="CHEBI:18420"/>
    </cofactor>
</comment>
<evidence type="ECO:0000256" key="17">
    <source>
        <dbReference type="ARBA" id="ARBA00023285"/>
    </source>
</evidence>
<evidence type="ECO:0000256" key="11">
    <source>
        <dbReference type="ARBA" id="ARBA00022679"/>
    </source>
</evidence>
<evidence type="ECO:0000256" key="16">
    <source>
        <dbReference type="ARBA" id="ARBA00022958"/>
    </source>
</evidence>
<dbReference type="GO" id="GO:0046872">
    <property type="term" value="F:metal ion binding"/>
    <property type="evidence" value="ECO:0007669"/>
    <property type="project" value="UniProtKB-KW"/>
</dbReference>
<evidence type="ECO:0000313" key="22">
    <source>
        <dbReference type="Proteomes" id="UP001327560"/>
    </source>
</evidence>
<dbReference type="GO" id="GO:0004478">
    <property type="term" value="F:methionine adenosyltransferase activity"/>
    <property type="evidence" value="ECO:0007669"/>
    <property type="project" value="UniProtKB-EC"/>
</dbReference>
<evidence type="ECO:0000256" key="7">
    <source>
        <dbReference type="ARBA" id="ARBA00009685"/>
    </source>
</evidence>
<evidence type="ECO:0000256" key="13">
    <source>
        <dbReference type="ARBA" id="ARBA00022741"/>
    </source>
</evidence>
<comment type="cofactor">
    <cofactor evidence="1">
        <name>Mn(2+)</name>
        <dbReference type="ChEBI" id="CHEBI:29035"/>
    </cofactor>
</comment>
<evidence type="ECO:0000256" key="2">
    <source>
        <dbReference type="ARBA" id="ARBA00001941"/>
    </source>
</evidence>
<feature type="domain" description="S-adenosylmethionine synthetase N-terminal" evidence="18">
    <location>
        <begin position="1"/>
        <end position="52"/>
    </location>
</feature>
<keyword evidence="10" id="KW-0554">One-carbon metabolism</keyword>
<evidence type="ECO:0000313" key="21">
    <source>
        <dbReference type="EMBL" id="WOL05354.1"/>
    </source>
</evidence>
<dbReference type="Proteomes" id="UP001327560">
    <property type="component" value="Chromosome 4"/>
</dbReference>
<evidence type="ECO:0000256" key="12">
    <source>
        <dbReference type="ARBA" id="ARBA00022723"/>
    </source>
</evidence>
<evidence type="ECO:0000259" key="20">
    <source>
        <dbReference type="Pfam" id="PF02773"/>
    </source>
</evidence>
<gene>
    <name evidence="21" type="ORF">Cni_G14082</name>
</gene>
<protein>
    <recommendedName>
        <fullName evidence="8">methionine adenosyltransferase</fullName>
        <ecNumber evidence="8">2.5.1.6</ecNumber>
    </recommendedName>
</protein>
<evidence type="ECO:0000256" key="1">
    <source>
        <dbReference type="ARBA" id="ARBA00001936"/>
    </source>
</evidence>
<dbReference type="Pfam" id="PF00438">
    <property type="entry name" value="S-AdoMet_synt_N"/>
    <property type="match status" value="1"/>
</dbReference>
<dbReference type="EMBL" id="CP136893">
    <property type="protein sequence ID" value="WOL05354.1"/>
    <property type="molecule type" value="Genomic_DNA"/>
</dbReference>
<keyword evidence="15" id="KW-0460">Magnesium</keyword>
<keyword evidence="22" id="KW-1185">Reference proteome</keyword>
<keyword evidence="16" id="KW-0630">Potassium</keyword>
<evidence type="ECO:0000256" key="8">
    <source>
        <dbReference type="ARBA" id="ARBA00012828"/>
    </source>
</evidence>
<evidence type="ECO:0000256" key="9">
    <source>
        <dbReference type="ARBA" id="ARBA00022490"/>
    </source>
</evidence>
<dbReference type="PANTHER" id="PTHR11964">
    <property type="entry name" value="S-ADENOSYLMETHIONINE SYNTHETASE"/>
    <property type="match status" value="1"/>
</dbReference>
<comment type="cofactor">
    <cofactor evidence="4">
        <name>K(+)</name>
        <dbReference type="ChEBI" id="CHEBI:29103"/>
    </cofactor>
</comment>
<dbReference type="AlphaFoldDB" id="A0AAQ3QC23"/>
<dbReference type="GO" id="GO:0005524">
    <property type="term" value="F:ATP binding"/>
    <property type="evidence" value="ECO:0007669"/>
    <property type="project" value="UniProtKB-KW"/>
</dbReference>
<keyword evidence="9" id="KW-0963">Cytoplasm</keyword>
<evidence type="ECO:0000259" key="18">
    <source>
        <dbReference type="Pfam" id="PF00438"/>
    </source>
</evidence>
<feature type="domain" description="S-adenosylmethionine synthetase central" evidence="19">
    <location>
        <begin position="70"/>
        <end position="178"/>
    </location>
</feature>
<keyword evidence="11" id="KW-0808">Transferase</keyword>
<dbReference type="Gene3D" id="3.30.300.10">
    <property type="match status" value="3"/>
</dbReference>
<dbReference type="Pfam" id="PF02773">
    <property type="entry name" value="S-AdoMet_synt_C"/>
    <property type="match status" value="1"/>
</dbReference>
<evidence type="ECO:0000256" key="5">
    <source>
        <dbReference type="ARBA" id="ARBA00004496"/>
    </source>
</evidence>
<dbReference type="InterPro" id="IPR022630">
    <property type="entry name" value="S-AdoMet_synt_C"/>
</dbReference>
<feature type="domain" description="S-adenosylmethionine synthetase C-terminal" evidence="20">
    <location>
        <begin position="185"/>
        <end position="218"/>
    </location>
</feature>
<reference evidence="21 22" key="1">
    <citation type="submission" date="2023-10" db="EMBL/GenBank/DDBJ databases">
        <title>Chromosome-scale genome assembly provides insights into flower coloration mechanisms of Canna indica.</title>
        <authorList>
            <person name="Li C."/>
        </authorList>
    </citation>
    <scope>NUCLEOTIDE SEQUENCE [LARGE SCALE GENOMIC DNA]</scope>
    <source>
        <tissue evidence="21">Flower</tissue>
    </source>
</reference>
<comment type="pathway">
    <text evidence="6">Amino-acid biosynthesis; S-adenosyl-L-methionine biosynthesis; S-adenosyl-L-methionine from L-methionine: step 1/1.</text>
</comment>
<evidence type="ECO:0000256" key="14">
    <source>
        <dbReference type="ARBA" id="ARBA00022840"/>
    </source>
</evidence>
<name>A0AAQ3QC23_9LILI</name>
<dbReference type="InterPro" id="IPR022636">
    <property type="entry name" value="S-AdoMet_synthetase_sfam"/>
</dbReference>